<dbReference type="AlphaFoldDB" id="A0A135L7S2"/>
<dbReference type="PANTHER" id="PTHR47737">
    <property type="entry name" value="GLYCINE BETAINE/PROLINE BETAINE TRANSPORT SYSTEM PERMEASE PROTEIN PROW"/>
    <property type="match status" value="1"/>
</dbReference>
<evidence type="ECO:0000256" key="1">
    <source>
        <dbReference type="ARBA" id="ARBA00004236"/>
    </source>
</evidence>
<dbReference type="Pfam" id="PF04069">
    <property type="entry name" value="OpuAC"/>
    <property type="match status" value="1"/>
</dbReference>
<keyword evidence="8" id="KW-1185">Reference proteome</keyword>
<reference evidence="7 8" key="1">
    <citation type="submission" date="2016-02" db="EMBL/GenBank/DDBJ databases">
        <title>Draft Genome for Tepidibacillus decaturensis nov. sp. Strain Z9, an Anaerobic, Moderately Thermophilic and Heterotrophic Bacterium from Deep Subsurface of the Illinois Basin, USA.</title>
        <authorList>
            <person name="Dong Y."/>
            <person name="Chang J.Y."/>
            <person name="Sanford R."/>
            <person name="Fouke B.W."/>
        </authorList>
    </citation>
    <scope>NUCLEOTIDE SEQUENCE [LARGE SCALE GENOMIC DNA]</scope>
    <source>
        <strain evidence="7 8">Z9</strain>
    </source>
</reference>
<dbReference type="InterPro" id="IPR007210">
    <property type="entry name" value="ABC_Gly_betaine_transp_sub-bd"/>
</dbReference>
<gene>
    <name evidence="7" type="ORF">U473_06545</name>
</gene>
<evidence type="ECO:0000313" key="8">
    <source>
        <dbReference type="Proteomes" id="UP000070352"/>
    </source>
</evidence>
<sequence>MKKVGVFLLISVLSLGLVLSGCSSTPTSEDQIAKNEQKAKRKVTLSYVAWASEIASTNVVKTILEDKLGYEVDMKQVNPGAMYNSVASGEADATVAAWLPTTQKALYEKHKDKLENLGPNLEGTIIGLVVPKYVDINSIEDLNENKDKFNGDIVGIDAGAGIMATTDIAIEKYGLDLNLRSSSDAAMTAALDRAYKNNEWIVVTGWTPHWMFAKYDLKYLEDPKGIYGEAEEIDTLVRKGLKEDDPTLYNFFDQFYWEPSDMEQVMGWIQDGMDETEAAKKWVEENEEKIKAWLSAE</sequence>
<organism evidence="7 8">
    <name type="scientific">Tepidibacillus decaturensis</name>
    <dbReference type="NCBI Taxonomy" id="1413211"/>
    <lineage>
        <taxon>Bacteria</taxon>
        <taxon>Bacillati</taxon>
        <taxon>Bacillota</taxon>
        <taxon>Bacilli</taxon>
        <taxon>Bacillales</taxon>
        <taxon>Bacillaceae</taxon>
        <taxon>Tepidibacillus</taxon>
    </lineage>
</organism>
<dbReference type="STRING" id="1413211.U473_06545"/>
<dbReference type="GO" id="GO:0031460">
    <property type="term" value="P:glycine betaine transport"/>
    <property type="evidence" value="ECO:0007669"/>
    <property type="project" value="TreeGrafter"/>
</dbReference>
<dbReference type="Proteomes" id="UP000070352">
    <property type="component" value="Unassembled WGS sequence"/>
</dbReference>
<feature type="signal peptide" evidence="5">
    <location>
        <begin position="1"/>
        <end position="23"/>
    </location>
</feature>
<accession>A0A135L7S2</accession>
<evidence type="ECO:0000256" key="3">
    <source>
        <dbReference type="ARBA" id="ARBA00022475"/>
    </source>
</evidence>
<evidence type="ECO:0000256" key="4">
    <source>
        <dbReference type="ARBA" id="ARBA00023136"/>
    </source>
</evidence>
<comment type="caution">
    <text evidence="7">The sequence shown here is derived from an EMBL/GenBank/DDBJ whole genome shotgun (WGS) entry which is preliminary data.</text>
</comment>
<dbReference type="CDD" id="cd13639">
    <property type="entry name" value="PBP2_OpuAC_like"/>
    <property type="match status" value="1"/>
</dbReference>
<evidence type="ECO:0000256" key="2">
    <source>
        <dbReference type="ARBA" id="ARBA00022448"/>
    </source>
</evidence>
<dbReference type="PANTHER" id="PTHR47737:SF1">
    <property type="entry name" value="GLYCINE BETAINE_PROLINE BETAINE TRANSPORT SYSTEM PERMEASE PROTEIN PROW"/>
    <property type="match status" value="1"/>
</dbReference>
<evidence type="ECO:0000256" key="5">
    <source>
        <dbReference type="SAM" id="SignalP"/>
    </source>
</evidence>
<keyword evidence="3" id="KW-1003">Cell membrane</keyword>
<dbReference type="Gene3D" id="3.40.190.100">
    <property type="entry name" value="Glycine betaine-binding periplasmic protein, domain 2"/>
    <property type="match status" value="1"/>
</dbReference>
<evidence type="ECO:0000313" key="7">
    <source>
        <dbReference type="EMBL" id="KXG45028.1"/>
    </source>
</evidence>
<dbReference type="PROSITE" id="PS51257">
    <property type="entry name" value="PROKAR_LIPOPROTEIN"/>
    <property type="match status" value="1"/>
</dbReference>
<comment type="subcellular location">
    <subcellularLocation>
        <location evidence="1">Cell membrane</location>
    </subcellularLocation>
</comment>
<dbReference type="SUPFAM" id="SSF53850">
    <property type="entry name" value="Periplasmic binding protein-like II"/>
    <property type="match status" value="1"/>
</dbReference>
<evidence type="ECO:0000259" key="6">
    <source>
        <dbReference type="Pfam" id="PF04069"/>
    </source>
</evidence>
<dbReference type="OrthoDB" id="9787902at2"/>
<dbReference type="GO" id="GO:0015226">
    <property type="term" value="F:carnitine transmembrane transporter activity"/>
    <property type="evidence" value="ECO:0007669"/>
    <property type="project" value="TreeGrafter"/>
</dbReference>
<dbReference type="EMBL" id="LSKU01000001">
    <property type="protein sequence ID" value="KXG45028.1"/>
    <property type="molecule type" value="Genomic_DNA"/>
</dbReference>
<feature type="domain" description="ABC-type glycine betaine transport system substrate-binding" evidence="6">
    <location>
        <begin position="42"/>
        <end position="285"/>
    </location>
</feature>
<dbReference type="Gene3D" id="3.10.105.10">
    <property type="entry name" value="Dipeptide-binding Protein, Domain 3"/>
    <property type="match status" value="2"/>
</dbReference>
<keyword evidence="2" id="KW-0813">Transport</keyword>
<feature type="chain" id="PRO_5038682526" evidence="5">
    <location>
        <begin position="24"/>
        <end position="297"/>
    </location>
</feature>
<protein>
    <submittedName>
        <fullName evidence="7">Glycine/betaine ABC transporter substrate-binding protein</fullName>
    </submittedName>
</protein>
<keyword evidence="5" id="KW-0732">Signal</keyword>
<dbReference type="GO" id="GO:0015871">
    <property type="term" value="P:choline transport"/>
    <property type="evidence" value="ECO:0007669"/>
    <property type="project" value="TreeGrafter"/>
</dbReference>
<name>A0A135L7S2_9BACI</name>
<dbReference type="GO" id="GO:0005275">
    <property type="term" value="F:amine transmembrane transporter activity"/>
    <property type="evidence" value="ECO:0007669"/>
    <property type="project" value="TreeGrafter"/>
</dbReference>
<proteinExistence type="predicted"/>
<dbReference type="GO" id="GO:0043190">
    <property type="term" value="C:ATP-binding cassette (ABC) transporter complex"/>
    <property type="evidence" value="ECO:0007669"/>
    <property type="project" value="InterPro"/>
</dbReference>
<keyword evidence="4" id="KW-0472">Membrane</keyword>